<reference evidence="1" key="1">
    <citation type="submission" date="2014-05" db="EMBL/GenBank/DDBJ databases">
        <title>Key roles for freshwater Actinobacteria revealed by deep metagenomic sequencing.</title>
        <authorList>
            <person name="Ghai R."/>
            <person name="Mizuno C.M."/>
            <person name="Picazo A."/>
            <person name="Camacho A."/>
            <person name="Rodriguez-Valera F."/>
        </authorList>
    </citation>
    <scope>NUCLEOTIDE SEQUENCE</scope>
</reference>
<dbReference type="InterPro" id="IPR036412">
    <property type="entry name" value="HAD-like_sf"/>
</dbReference>
<organism evidence="1">
    <name type="scientific">freshwater metagenome</name>
    <dbReference type="NCBI Taxonomy" id="449393"/>
    <lineage>
        <taxon>unclassified sequences</taxon>
        <taxon>metagenomes</taxon>
        <taxon>ecological metagenomes</taxon>
    </lineage>
</organism>
<dbReference type="InterPro" id="IPR023198">
    <property type="entry name" value="PGP-like_dom2"/>
</dbReference>
<protein>
    <recommendedName>
        <fullName evidence="2">Hydrolase</fullName>
    </recommendedName>
</protein>
<dbReference type="InterPro" id="IPR006439">
    <property type="entry name" value="HAD-SF_hydro_IA"/>
</dbReference>
<dbReference type="PANTHER" id="PTHR18901">
    <property type="entry name" value="2-DEOXYGLUCOSE-6-PHOSPHATE PHOSPHATASE 2"/>
    <property type="match status" value="1"/>
</dbReference>
<proteinExistence type="predicted"/>
<dbReference type="PRINTS" id="PR00413">
    <property type="entry name" value="HADHALOGNASE"/>
</dbReference>
<dbReference type="NCBIfam" id="TIGR01509">
    <property type="entry name" value="HAD-SF-IA-v3"/>
    <property type="match status" value="1"/>
</dbReference>
<dbReference type="SFLD" id="SFLDS00003">
    <property type="entry name" value="Haloacid_Dehalogenase"/>
    <property type="match status" value="1"/>
</dbReference>
<dbReference type="InterPro" id="IPR041492">
    <property type="entry name" value="HAD_2"/>
</dbReference>
<dbReference type="SUPFAM" id="SSF56784">
    <property type="entry name" value="HAD-like"/>
    <property type="match status" value="1"/>
</dbReference>
<dbReference type="CDD" id="cd07505">
    <property type="entry name" value="HAD_BPGM-like"/>
    <property type="match status" value="1"/>
</dbReference>
<evidence type="ECO:0008006" key="2">
    <source>
        <dbReference type="Google" id="ProtNLM"/>
    </source>
</evidence>
<gene>
    <name evidence="1" type="ORF">GM50_12210</name>
</gene>
<dbReference type="Pfam" id="PF13419">
    <property type="entry name" value="HAD_2"/>
    <property type="match status" value="1"/>
</dbReference>
<evidence type="ECO:0000313" key="1">
    <source>
        <dbReference type="EMBL" id="KGA17287.1"/>
    </source>
</evidence>
<comment type="caution">
    <text evidence="1">The sequence shown here is derived from an EMBL/GenBank/DDBJ whole genome shotgun (WGS) entry which is preliminary data.</text>
</comment>
<dbReference type="SFLD" id="SFLDG01129">
    <property type="entry name" value="C1.5:_HAD__Beta-PGM__Phosphata"/>
    <property type="match status" value="1"/>
</dbReference>
<dbReference type="PANTHER" id="PTHR18901:SF38">
    <property type="entry name" value="PSEUDOURIDINE-5'-PHOSPHATASE"/>
    <property type="match status" value="1"/>
</dbReference>
<dbReference type="Gene3D" id="1.10.150.240">
    <property type="entry name" value="Putative phosphatase, domain 2"/>
    <property type="match status" value="1"/>
</dbReference>
<accession>A0A094Q1M3</accession>
<dbReference type="SFLD" id="SFLDG01135">
    <property type="entry name" value="C1.5.6:_HAD__Beta-PGM__Phospha"/>
    <property type="match status" value="1"/>
</dbReference>
<dbReference type="AlphaFoldDB" id="A0A094Q1M3"/>
<dbReference type="EMBL" id="JNSK01000046">
    <property type="protein sequence ID" value="KGA17287.1"/>
    <property type="molecule type" value="Genomic_DNA"/>
</dbReference>
<dbReference type="Gene3D" id="3.40.50.1000">
    <property type="entry name" value="HAD superfamily/HAD-like"/>
    <property type="match status" value="1"/>
</dbReference>
<name>A0A094Q1M3_9ZZZZ</name>
<sequence>MTFKAAFFDMDGLFLDSEPQWHLSQQEICARYGYAWNDDDQRICIGGPLSRVGEYISKVCAHDMTGAQVVEELTQMMLVKLSSHAGLMSGAFDAVNRVRSIMPVALVSASPRNLMDAALSTLPQDFFSFTISADDVKRTKPFPDPYLMAAEKMGLSPDECVVFEDSLTGISSALEAGCAVIAVPHYVDVIEKSNLKVIETLNEVDGEMLKDFYLAI</sequence>
<dbReference type="InterPro" id="IPR023214">
    <property type="entry name" value="HAD_sf"/>
</dbReference>